<dbReference type="PANTHER" id="PTHR24179:SF21">
    <property type="entry name" value="MYOSIN BINDING SUBUNIT, ISOFORM O"/>
    <property type="match status" value="1"/>
</dbReference>
<dbReference type="Proteomes" id="UP001208570">
    <property type="component" value="Unassembled WGS sequence"/>
</dbReference>
<keyword evidence="2" id="KW-0677">Repeat</keyword>
<evidence type="ECO:0000256" key="4">
    <source>
        <dbReference type="PROSITE-ProRule" id="PRU00023"/>
    </source>
</evidence>
<comment type="similarity">
    <text evidence="3">Belongs to the NRARP family.</text>
</comment>
<proteinExistence type="inferred from homology"/>
<dbReference type="PANTHER" id="PTHR24179">
    <property type="entry name" value="PROTEIN PHOSPHATASE 1 REGULATORY SUBUNIT 12"/>
    <property type="match status" value="1"/>
</dbReference>
<organism evidence="6 7">
    <name type="scientific">Paralvinella palmiformis</name>
    <dbReference type="NCBI Taxonomy" id="53620"/>
    <lineage>
        <taxon>Eukaryota</taxon>
        <taxon>Metazoa</taxon>
        <taxon>Spiralia</taxon>
        <taxon>Lophotrochozoa</taxon>
        <taxon>Annelida</taxon>
        <taxon>Polychaeta</taxon>
        <taxon>Sedentaria</taxon>
        <taxon>Canalipalpata</taxon>
        <taxon>Terebellida</taxon>
        <taxon>Terebelliformia</taxon>
        <taxon>Alvinellidae</taxon>
        <taxon>Paralvinella</taxon>
    </lineage>
</organism>
<dbReference type="InterPro" id="IPR051226">
    <property type="entry name" value="PP1_Regulatory_Subunit"/>
</dbReference>
<feature type="repeat" description="ANK" evidence="4">
    <location>
        <begin position="92"/>
        <end position="124"/>
    </location>
</feature>
<evidence type="ECO:0000256" key="3">
    <source>
        <dbReference type="ARBA" id="ARBA00038386"/>
    </source>
</evidence>
<evidence type="ECO:0000313" key="7">
    <source>
        <dbReference type="Proteomes" id="UP001208570"/>
    </source>
</evidence>
<comment type="caution">
    <text evidence="6">The sequence shown here is derived from an EMBL/GenBank/DDBJ whole genome shotgun (WGS) entry which is preliminary data.</text>
</comment>
<dbReference type="GO" id="GO:0005737">
    <property type="term" value="C:cytoplasm"/>
    <property type="evidence" value="ECO:0007669"/>
    <property type="project" value="TreeGrafter"/>
</dbReference>
<dbReference type="SUPFAM" id="SSF48403">
    <property type="entry name" value="Ankyrin repeat"/>
    <property type="match status" value="1"/>
</dbReference>
<evidence type="ECO:0000256" key="2">
    <source>
        <dbReference type="ARBA" id="ARBA00022737"/>
    </source>
</evidence>
<keyword evidence="7" id="KW-1185">Reference proteome</keyword>
<gene>
    <name evidence="6" type="ORF">LSH36_1712g00010</name>
</gene>
<sequence length="225" mass="24847">MSRRASLFAKENPGSKRPHVRFPDELVFLDNIKENDMDATYNMLRRASVTIDINGIGDSGMTPLHQAVLDGNLPAVRLLIRHGADVNKIDEDSWTPLHAACAEGHPEICSYLLQKGADKSILTADSERPIDLVDPQDFQTIAIMLSHGRNSPPPNFKNRNSEDSDDNELDGDEDEEDENPDEEDDADYEEKKSPIAVSLPPPPLKSCLKSTKKLTTGDSSIKEGV</sequence>
<keyword evidence="1" id="KW-0217">Developmental protein</keyword>
<dbReference type="PROSITE" id="PS50297">
    <property type="entry name" value="ANK_REP_REGION"/>
    <property type="match status" value="2"/>
</dbReference>
<dbReference type="SMART" id="SM00248">
    <property type="entry name" value="ANK"/>
    <property type="match status" value="2"/>
</dbReference>
<dbReference type="InterPro" id="IPR002110">
    <property type="entry name" value="Ankyrin_rpt"/>
</dbReference>
<feature type="region of interest" description="Disordered" evidence="5">
    <location>
        <begin position="146"/>
        <end position="225"/>
    </location>
</feature>
<reference evidence="6" key="1">
    <citation type="journal article" date="2023" name="Mol. Biol. Evol.">
        <title>Third-Generation Sequencing Reveals the Adaptive Role of the Epigenome in Three Deep-Sea Polychaetes.</title>
        <authorList>
            <person name="Perez M."/>
            <person name="Aroh O."/>
            <person name="Sun Y."/>
            <person name="Lan Y."/>
            <person name="Juniper S.K."/>
            <person name="Young C.R."/>
            <person name="Angers B."/>
            <person name="Qian P.Y."/>
        </authorList>
    </citation>
    <scope>NUCLEOTIDE SEQUENCE</scope>
    <source>
        <strain evidence="6">P08H-3</strain>
    </source>
</reference>
<protein>
    <submittedName>
        <fullName evidence="6">Uncharacterized protein</fullName>
    </submittedName>
</protein>
<accession>A0AAD9ISS3</accession>
<keyword evidence="4" id="KW-0040">ANK repeat</keyword>
<feature type="repeat" description="ANK" evidence="4">
    <location>
        <begin position="59"/>
        <end position="91"/>
    </location>
</feature>
<dbReference type="GO" id="GO:0004857">
    <property type="term" value="F:enzyme inhibitor activity"/>
    <property type="evidence" value="ECO:0007669"/>
    <property type="project" value="TreeGrafter"/>
</dbReference>
<dbReference type="Gene3D" id="1.25.40.20">
    <property type="entry name" value="Ankyrin repeat-containing domain"/>
    <property type="match status" value="1"/>
</dbReference>
<dbReference type="GO" id="GO:0019208">
    <property type="term" value="F:phosphatase regulator activity"/>
    <property type="evidence" value="ECO:0007669"/>
    <property type="project" value="TreeGrafter"/>
</dbReference>
<feature type="compositionally biased region" description="Low complexity" evidence="5">
    <location>
        <begin position="205"/>
        <end position="216"/>
    </location>
</feature>
<dbReference type="InterPro" id="IPR036770">
    <property type="entry name" value="Ankyrin_rpt-contain_sf"/>
</dbReference>
<evidence type="ECO:0000313" key="6">
    <source>
        <dbReference type="EMBL" id="KAK2139575.1"/>
    </source>
</evidence>
<dbReference type="Pfam" id="PF12796">
    <property type="entry name" value="Ank_2"/>
    <property type="match status" value="1"/>
</dbReference>
<dbReference type="PROSITE" id="PS50088">
    <property type="entry name" value="ANK_REPEAT"/>
    <property type="match status" value="2"/>
</dbReference>
<evidence type="ECO:0000256" key="5">
    <source>
        <dbReference type="SAM" id="MobiDB-lite"/>
    </source>
</evidence>
<evidence type="ECO:0000256" key="1">
    <source>
        <dbReference type="ARBA" id="ARBA00022473"/>
    </source>
</evidence>
<dbReference type="AlphaFoldDB" id="A0AAD9ISS3"/>
<feature type="compositionally biased region" description="Acidic residues" evidence="5">
    <location>
        <begin position="163"/>
        <end position="188"/>
    </location>
</feature>
<dbReference type="EMBL" id="JAODUP010001710">
    <property type="protein sequence ID" value="KAK2139575.1"/>
    <property type="molecule type" value="Genomic_DNA"/>
</dbReference>
<name>A0AAD9ISS3_9ANNE</name>